<feature type="transmembrane region" description="Helical" evidence="4">
    <location>
        <begin position="7"/>
        <end position="26"/>
    </location>
</feature>
<dbReference type="Gene3D" id="6.10.340.10">
    <property type="match status" value="1"/>
</dbReference>
<dbReference type="SUPFAM" id="SSF58104">
    <property type="entry name" value="Methyl-accepting chemotaxis protein (MCP) signaling domain"/>
    <property type="match status" value="1"/>
</dbReference>
<keyword evidence="4" id="KW-0472">Membrane</keyword>
<dbReference type="PANTHER" id="PTHR43531:SF11">
    <property type="entry name" value="METHYL-ACCEPTING CHEMOTAXIS PROTEIN 3"/>
    <property type="match status" value="1"/>
</dbReference>
<reference evidence="6 7" key="1">
    <citation type="journal article" date="2020" name="Front. Microbiol.">
        <title>Genomic Analysis and Antimicrobial Resistance of Aliarcobacter cryaerophilus Strains From German Water Poultry.</title>
        <authorList>
            <person name="Muller E."/>
            <person name="Hotzel H."/>
            <person name="Ahlers C."/>
            <person name="Hanel I."/>
            <person name="Tomaso H."/>
            <person name="Abdel-Glil M.Y."/>
        </authorList>
    </citation>
    <scope>NUCLEOTIDE SEQUENCE [LARGE SCALE GENOMIC DNA]</scope>
    <source>
        <strain evidence="6 7">16CS1285-4</strain>
    </source>
</reference>
<evidence type="ECO:0000256" key="3">
    <source>
        <dbReference type="PROSITE-ProRule" id="PRU00284"/>
    </source>
</evidence>
<dbReference type="PANTHER" id="PTHR43531">
    <property type="entry name" value="PROTEIN ICFG"/>
    <property type="match status" value="1"/>
</dbReference>
<evidence type="ECO:0000313" key="6">
    <source>
        <dbReference type="EMBL" id="QNM90165.1"/>
    </source>
</evidence>
<dbReference type="CDD" id="cd19411">
    <property type="entry name" value="MCP2201-like_sensor"/>
    <property type="match status" value="1"/>
</dbReference>
<name>A0A7G9LNG6_9BACT</name>
<dbReference type="Gene3D" id="1.10.287.950">
    <property type="entry name" value="Methyl-accepting chemotaxis protein"/>
    <property type="match status" value="1"/>
</dbReference>
<evidence type="ECO:0000256" key="2">
    <source>
        <dbReference type="ARBA" id="ARBA00029447"/>
    </source>
</evidence>
<feature type="domain" description="Methyl-accepting transducer" evidence="5">
    <location>
        <begin position="374"/>
        <end position="603"/>
    </location>
</feature>
<proteinExistence type="inferred from homology"/>
<dbReference type="Proteomes" id="UP000515842">
    <property type="component" value="Chromosome"/>
</dbReference>
<dbReference type="RefSeq" id="WP_187474517.1">
    <property type="nucleotide sequence ID" value="NZ_CP060693.1"/>
</dbReference>
<dbReference type="InterPro" id="IPR047347">
    <property type="entry name" value="YvaQ-like_sensor"/>
</dbReference>
<dbReference type="Pfam" id="PF00015">
    <property type="entry name" value="MCPsignal"/>
    <property type="match status" value="1"/>
</dbReference>
<organism evidence="6 7">
    <name type="scientific">Aliarcobacter cryaerophilus</name>
    <dbReference type="NCBI Taxonomy" id="28198"/>
    <lineage>
        <taxon>Bacteria</taxon>
        <taxon>Pseudomonadati</taxon>
        <taxon>Campylobacterota</taxon>
        <taxon>Epsilonproteobacteria</taxon>
        <taxon>Campylobacterales</taxon>
        <taxon>Arcobacteraceae</taxon>
        <taxon>Aliarcobacter</taxon>
    </lineage>
</organism>
<dbReference type="PROSITE" id="PS50111">
    <property type="entry name" value="CHEMOTAXIS_TRANSDUC_2"/>
    <property type="match status" value="1"/>
</dbReference>
<evidence type="ECO:0000256" key="1">
    <source>
        <dbReference type="ARBA" id="ARBA00022500"/>
    </source>
</evidence>
<dbReference type="SMART" id="SM00283">
    <property type="entry name" value="MA"/>
    <property type="match status" value="1"/>
</dbReference>
<dbReference type="InterPro" id="IPR024478">
    <property type="entry name" value="HlyB_4HB_MCP"/>
</dbReference>
<dbReference type="Pfam" id="PF12729">
    <property type="entry name" value="4HB_MCP_1"/>
    <property type="match status" value="1"/>
</dbReference>
<feature type="transmembrane region" description="Helical" evidence="4">
    <location>
        <begin position="190"/>
        <end position="212"/>
    </location>
</feature>
<keyword evidence="4" id="KW-0812">Transmembrane</keyword>
<dbReference type="GO" id="GO:0006935">
    <property type="term" value="P:chemotaxis"/>
    <property type="evidence" value="ECO:0007669"/>
    <property type="project" value="UniProtKB-KW"/>
</dbReference>
<keyword evidence="3" id="KW-0807">Transducer</keyword>
<sequence>MKISNKLYLSFGLIILLIIILTVLGINRVSIIDNTLQNEVELTSSKQRFAINFRGSVHDRAISIRDVVLSENSNTNLFKKSVVDIKNLEDFYAKSAIQLDEIFKNKSNFSKEELEILNKIKNVEKQTLPLVKEIVNLKLNNQNEEALNILRTKASPLFTSWLAVINEFIDYQEAKNFTYLQKVRDVASGFSYTMIIFLIIAMIVSISVAFFISKQLVDTINKTKIGLENFFKFVNRESSSISLLDIKSNDEFGEMAKLINHNIEKTKEIILEDNNFRVNLTNFVKELKSGNNIAKFNLNVKSDVLNEIKNSLIELQHYLEHTIARDVNVLLDILQKFKNKDYTARFPNPYATVAVTINELGDVICEILAENKSNGLTLDESSSILLKNVDRLNVSSNEAAASLEETAAALEEITSNIRNNTQSIAQMSILSQDVTKSANLGERLANETTRAMEDINTQVNLVNEAISVIDQIAFQTNILSLNAAVEAATAGEAGKGFAVVAQEVRNLANRSAEAANEIKSIVENAKNKANEGKDISNSMIEGYKNLNSNISQTMNLISDIQNASKEQLKRIEQINDAVNSLDQQTQKNATIANETQSIAMLTDGIAKLIVKNADEKEFIGKNSVKAKDLTTIKS</sequence>
<protein>
    <submittedName>
        <fullName evidence="6">MCP four helix bundle domain-containing protein</fullName>
    </submittedName>
</protein>
<dbReference type="InterPro" id="IPR051310">
    <property type="entry name" value="MCP_chemotaxis"/>
</dbReference>
<accession>A0A7G9LNG6</accession>
<dbReference type="GO" id="GO:0004888">
    <property type="term" value="F:transmembrane signaling receptor activity"/>
    <property type="evidence" value="ECO:0007669"/>
    <property type="project" value="TreeGrafter"/>
</dbReference>
<evidence type="ECO:0000313" key="7">
    <source>
        <dbReference type="Proteomes" id="UP000515842"/>
    </source>
</evidence>
<dbReference type="GO" id="GO:0007165">
    <property type="term" value="P:signal transduction"/>
    <property type="evidence" value="ECO:0007669"/>
    <property type="project" value="UniProtKB-KW"/>
</dbReference>
<dbReference type="GO" id="GO:0005886">
    <property type="term" value="C:plasma membrane"/>
    <property type="evidence" value="ECO:0007669"/>
    <property type="project" value="TreeGrafter"/>
</dbReference>
<dbReference type="AlphaFoldDB" id="A0A7G9LNG6"/>
<keyword evidence="1" id="KW-0145">Chemotaxis</keyword>
<dbReference type="InterPro" id="IPR004089">
    <property type="entry name" value="MCPsignal_dom"/>
</dbReference>
<dbReference type="EMBL" id="CP060693">
    <property type="protein sequence ID" value="QNM90165.1"/>
    <property type="molecule type" value="Genomic_DNA"/>
</dbReference>
<gene>
    <name evidence="6" type="ORF">HOO34_11240</name>
</gene>
<comment type="similarity">
    <text evidence="2">Belongs to the methyl-accepting chemotaxis (MCP) protein family.</text>
</comment>
<evidence type="ECO:0000259" key="5">
    <source>
        <dbReference type="PROSITE" id="PS50111"/>
    </source>
</evidence>
<keyword evidence="4" id="KW-1133">Transmembrane helix</keyword>
<evidence type="ECO:0000256" key="4">
    <source>
        <dbReference type="SAM" id="Phobius"/>
    </source>
</evidence>